<comment type="subcellular location">
    <subcellularLocation>
        <location evidence="1">Membrane</location>
        <topology evidence="1">Multi-pass membrane protein</topology>
    </subcellularLocation>
</comment>
<evidence type="ECO:0000256" key="8">
    <source>
        <dbReference type="SAM" id="MobiDB-lite"/>
    </source>
</evidence>
<evidence type="ECO:0000256" key="7">
    <source>
        <dbReference type="ARBA" id="ARBA00023136"/>
    </source>
</evidence>
<dbReference type="PROSITE" id="PS50893">
    <property type="entry name" value="ABC_TRANSPORTER_2"/>
    <property type="match status" value="1"/>
</dbReference>
<dbReference type="InterPro" id="IPR003593">
    <property type="entry name" value="AAA+_ATPase"/>
</dbReference>
<name>R8B8R6_PHAM7</name>
<evidence type="ECO:0000256" key="3">
    <source>
        <dbReference type="ARBA" id="ARBA00022692"/>
    </source>
</evidence>
<protein>
    <submittedName>
        <fullName evidence="10">Putative abc transporter protein</fullName>
    </submittedName>
</protein>
<feature type="region of interest" description="Disordered" evidence="8">
    <location>
        <begin position="22"/>
        <end position="42"/>
    </location>
</feature>
<dbReference type="InterPro" id="IPR050173">
    <property type="entry name" value="ABC_transporter_C-like"/>
</dbReference>
<evidence type="ECO:0000313" key="10">
    <source>
        <dbReference type="EMBL" id="EON95700.1"/>
    </source>
</evidence>
<dbReference type="InterPro" id="IPR027417">
    <property type="entry name" value="P-loop_NTPase"/>
</dbReference>
<dbReference type="GO" id="GO:0005524">
    <property type="term" value="F:ATP binding"/>
    <property type="evidence" value="ECO:0007669"/>
    <property type="project" value="UniProtKB-KW"/>
</dbReference>
<dbReference type="InterPro" id="IPR003439">
    <property type="entry name" value="ABC_transporter-like_ATP-bd"/>
</dbReference>
<dbReference type="KEGG" id="tmn:UCRPA7_8762"/>
<evidence type="ECO:0000256" key="6">
    <source>
        <dbReference type="ARBA" id="ARBA00022989"/>
    </source>
</evidence>
<organism evidence="10 11">
    <name type="scientific">Phaeoacremonium minimum (strain UCR-PA7)</name>
    <name type="common">Esca disease fungus</name>
    <name type="synonym">Togninia minima</name>
    <dbReference type="NCBI Taxonomy" id="1286976"/>
    <lineage>
        <taxon>Eukaryota</taxon>
        <taxon>Fungi</taxon>
        <taxon>Dikarya</taxon>
        <taxon>Ascomycota</taxon>
        <taxon>Pezizomycotina</taxon>
        <taxon>Sordariomycetes</taxon>
        <taxon>Sordariomycetidae</taxon>
        <taxon>Togniniales</taxon>
        <taxon>Togniniaceae</taxon>
        <taxon>Phaeoacremonium</taxon>
    </lineage>
</organism>
<gene>
    <name evidence="10" type="ORF">UCRPA7_8762</name>
</gene>
<dbReference type="RefSeq" id="XP_007919463.1">
    <property type="nucleotide sequence ID" value="XM_007921272.1"/>
</dbReference>
<accession>R8B8R6</accession>
<evidence type="ECO:0000313" key="11">
    <source>
        <dbReference type="Proteomes" id="UP000014074"/>
    </source>
</evidence>
<keyword evidence="3" id="KW-0812">Transmembrane</keyword>
<reference evidence="11" key="1">
    <citation type="journal article" date="2013" name="Genome Announc.">
        <title>Draft genome sequence of the ascomycete Phaeoacremonium aleophilum strain UCR-PA7, a causal agent of the esca disease complex in grapevines.</title>
        <authorList>
            <person name="Blanco-Ulate B."/>
            <person name="Rolshausen P."/>
            <person name="Cantu D."/>
        </authorList>
    </citation>
    <scope>NUCLEOTIDE SEQUENCE [LARGE SCALE GENOMIC DNA]</scope>
    <source>
        <strain evidence="11">UCR-PA7</strain>
    </source>
</reference>
<dbReference type="Pfam" id="PF00005">
    <property type="entry name" value="ABC_tran"/>
    <property type="match status" value="1"/>
</dbReference>
<keyword evidence="4" id="KW-0547">Nucleotide-binding</keyword>
<dbReference type="FunFam" id="3.40.50.300:FF:000838">
    <property type="entry name" value="ABC multidrug transporter (Eurofung)"/>
    <property type="match status" value="1"/>
</dbReference>
<sequence>MVQGWTLLETSLGSIARLKDFQEDVKPEDEDNKPEPDEHWPNTGVIEFRNVTAAHNPSAIALHDVSLTVESGQKVGICGRTGSGKSSFVGTILGLLEVTAGKVFIDGMDLAAIQRDTVRERLITIPQDPLILIGSVRLNADPAGSNDDDAIITALTKVGLWGVLSERGGLDAEITASSLSKGQQQLLALARALLKKGKILILDEPTSNVDAETDGTMQRILREDFADCTILTVAHRLNTIIDSDIVMVMDAGRLAEVGSPQKLLKVKDSLFSKLAKSSGAGQE</sequence>
<dbReference type="SMART" id="SM00382">
    <property type="entry name" value="AAA"/>
    <property type="match status" value="1"/>
</dbReference>
<keyword evidence="2" id="KW-0813">Transport</keyword>
<keyword evidence="6" id="KW-1133">Transmembrane helix</keyword>
<dbReference type="GO" id="GO:0016887">
    <property type="term" value="F:ATP hydrolysis activity"/>
    <property type="evidence" value="ECO:0007669"/>
    <property type="project" value="InterPro"/>
</dbReference>
<dbReference type="Proteomes" id="UP000014074">
    <property type="component" value="Unassembled WGS sequence"/>
</dbReference>
<dbReference type="AlphaFoldDB" id="R8B8R6"/>
<dbReference type="Gene3D" id="3.40.50.300">
    <property type="entry name" value="P-loop containing nucleotide triphosphate hydrolases"/>
    <property type="match status" value="1"/>
</dbReference>
<dbReference type="PROSITE" id="PS00211">
    <property type="entry name" value="ABC_TRANSPORTER_1"/>
    <property type="match status" value="1"/>
</dbReference>
<keyword evidence="5" id="KW-0067">ATP-binding</keyword>
<dbReference type="SUPFAM" id="SSF52540">
    <property type="entry name" value="P-loop containing nucleoside triphosphate hydrolases"/>
    <property type="match status" value="1"/>
</dbReference>
<feature type="domain" description="ABC transporter" evidence="9">
    <location>
        <begin position="46"/>
        <end position="276"/>
    </location>
</feature>
<evidence type="ECO:0000259" key="9">
    <source>
        <dbReference type="PROSITE" id="PS50893"/>
    </source>
</evidence>
<dbReference type="InterPro" id="IPR017871">
    <property type="entry name" value="ABC_transporter-like_CS"/>
</dbReference>
<keyword evidence="7" id="KW-0472">Membrane</keyword>
<dbReference type="EMBL" id="KB933378">
    <property type="protein sequence ID" value="EON95700.1"/>
    <property type="molecule type" value="Genomic_DNA"/>
</dbReference>
<dbReference type="PANTHER" id="PTHR24223">
    <property type="entry name" value="ATP-BINDING CASSETTE SUB-FAMILY C"/>
    <property type="match status" value="1"/>
</dbReference>
<dbReference type="eggNOG" id="KOG0054">
    <property type="taxonomic scope" value="Eukaryota"/>
</dbReference>
<evidence type="ECO:0000256" key="4">
    <source>
        <dbReference type="ARBA" id="ARBA00022741"/>
    </source>
</evidence>
<dbReference type="GO" id="GO:0042626">
    <property type="term" value="F:ATPase-coupled transmembrane transporter activity"/>
    <property type="evidence" value="ECO:0007669"/>
    <property type="project" value="TreeGrafter"/>
</dbReference>
<evidence type="ECO:0000256" key="5">
    <source>
        <dbReference type="ARBA" id="ARBA00022840"/>
    </source>
</evidence>
<dbReference type="GO" id="GO:0016020">
    <property type="term" value="C:membrane"/>
    <property type="evidence" value="ECO:0007669"/>
    <property type="project" value="UniProtKB-SubCell"/>
</dbReference>
<proteinExistence type="predicted"/>
<evidence type="ECO:0000256" key="2">
    <source>
        <dbReference type="ARBA" id="ARBA00022448"/>
    </source>
</evidence>
<dbReference type="OrthoDB" id="6500128at2759"/>
<dbReference type="GeneID" id="19329645"/>
<dbReference type="PANTHER" id="PTHR24223:SF399">
    <property type="entry name" value="ABC TRANSPORTER ATNG"/>
    <property type="match status" value="1"/>
</dbReference>
<evidence type="ECO:0000256" key="1">
    <source>
        <dbReference type="ARBA" id="ARBA00004141"/>
    </source>
</evidence>
<dbReference type="HOGENOM" id="CLU_000604_1_9_1"/>
<keyword evidence="11" id="KW-1185">Reference proteome</keyword>